<dbReference type="SUPFAM" id="SSF53756">
    <property type="entry name" value="UDP-Glycosyltransferase/glycogen phosphorylase"/>
    <property type="match status" value="2"/>
</dbReference>
<dbReference type="GO" id="GO:0003676">
    <property type="term" value="F:nucleic acid binding"/>
    <property type="evidence" value="ECO:0007669"/>
    <property type="project" value="InterPro"/>
</dbReference>
<evidence type="ECO:0000259" key="12">
    <source>
        <dbReference type="Pfam" id="PF08323"/>
    </source>
</evidence>
<keyword evidence="5" id="KW-0804">Transcription</keyword>
<dbReference type="UniPathway" id="UPA00152"/>
<reference evidence="13 14" key="1">
    <citation type="submission" date="2020-10" db="EMBL/GenBank/DDBJ databases">
        <title>The Coptis chinensis genome and diversification of protoberbering-type alkaloids.</title>
        <authorList>
            <person name="Wang B."/>
            <person name="Shu S."/>
            <person name="Song C."/>
            <person name="Liu Y."/>
        </authorList>
    </citation>
    <scope>NUCLEOTIDE SEQUENCE [LARGE SCALE GENOMIC DNA]</scope>
    <source>
        <strain evidence="13">HL-2020</strain>
        <tissue evidence="13">Leaf</tissue>
    </source>
</reference>
<dbReference type="PANTHER" id="PTHR46083">
    <property type="match status" value="1"/>
</dbReference>
<keyword evidence="14" id="KW-1185">Reference proteome</keyword>
<comment type="catalytic activity">
    <reaction evidence="1">
        <text>[(1-&gt;4)-alpha-D-glucosyl](n) + ADP-alpha-D-glucose = [(1-&gt;4)-alpha-D-glucosyl](n+1) + ADP + H(+)</text>
        <dbReference type="Rhea" id="RHEA:18189"/>
        <dbReference type="Rhea" id="RHEA-COMP:9584"/>
        <dbReference type="Rhea" id="RHEA-COMP:9587"/>
        <dbReference type="ChEBI" id="CHEBI:15378"/>
        <dbReference type="ChEBI" id="CHEBI:15444"/>
        <dbReference type="ChEBI" id="CHEBI:57498"/>
        <dbReference type="ChEBI" id="CHEBI:456216"/>
        <dbReference type="EC" id="2.4.1.21"/>
    </reaction>
</comment>
<dbReference type="PANTHER" id="PTHR46083:SF2">
    <property type="entry name" value="STARCH SYNTHASE 4, CHLOROPLASTIC_AMYLOPLASTIC-RELATED"/>
    <property type="match status" value="1"/>
</dbReference>
<dbReference type="OrthoDB" id="2018403at2759"/>
<evidence type="ECO:0000256" key="1">
    <source>
        <dbReference type="ARBA" id="ARBA00001478"/>
    </source>
</evidence>
<dbReference type="Pfam" id="PF08323">
    <property type="entry name" value="Glyco_transf_5"/>
    <property type="match status" value="1"/>
</dbReference>
<dbReference type="Proteomes" id="UP000631114">
    <property type="component" value="Unassembled WGS sequence"/>
</dbReference>
<feature type="domain" description="Starch synthase catalytic" evidence="12">
    <location>
        <begin position="471"/>
        <end position="526"/>
    </location>
</feature>
<evidence type="ECO:0000256" key="10">
    <source>
        <dbReference type="SAM" id="Coils"/>
    </source>
</evidence>
<dbReference type="EMBL" id="JADFTS010000009">
    <property type="protein sequence ID" value="KAF9590738.1"/>
    <property type="molecule type" value="Genomic_DNA"/>
</dbReference>
<comment type="caution">
    <text evidence="13">The sequence shown here is derived from an EMBL/GenBank/DDBJ whole genome shotgun (WGS) entry which is preliminary data.</text>
</comment>
<evidence type="ECO:0000313" key="13">
    <source>
        <dbReference type="EMBL" id="KAF9590738.1"/>
    </source>
</evidence>
<feature type="region of interest" description="Disordered" evidence="11">
    <location>
        <begin position="121"/>
        <end position="169"/>
    </location>
</feature>
<evidence type="ECO:0000256" key="11">
    <source>
        <dbReference type="SAM" id="MobiDB-lite"/>
    </source>
</evidence>
<evidence type="ECO:0000256" key="2">
    <source>
        <dbReference type="ARBA" id="ARBA00004727"/>
    </source>
</evidence>
<evidence type="ECO:0000256" key="9">
    <source>
        <dbReference type="ARBA" id="ARBA00022946"/>
    </source>
</evidence>
<dbReference type="Gene3D" id="1.25.70.10">
    <property type="entry name" value="Transcription termination factor 3, mitochondrial"/>
    <property type="match status" value="1"/>
</dbReference>
<evidence type="ECO:0000313" key="14">
    <source>
        <dbReference type="Proteomes" id="UP000631114"/>
    </source>
</evidence>
<dbReference type="Pfam" id="PF02536">
    <property type="entry name" value="mTERF"/>
    <property type="match status" value="1"/>
</dbReference>
<evidence type="ECO:0000256" key="4">
    <source>
        <dbReference type="ARBA" id="ARBA00012588"/>
    </source>
</evidence>
<accession>A0A835LCS7</accession>
<gene>
    <name evidence="13" type="ORF">IFM89_038039</name>
</gene>
<proteinExistence type="inferred from homology"/>
<dbReference type="GO" id="GO:0006353">
    <property type="term" value="P:DNA-templated transcription termination"/>
    <property type="evidence" value="ECO:0007669"/>
    <property type="project" value="UniProtKB-KW"/>
</dbReference>
<comment type="pathway">
    <text evidence="2">Glycan biosynthesis; starch biosynthesis.</text>
</comment>
<dbReference type="SMART" id="SM00733">
    <property type="entry name" value="Mterf"/>
    <property type="match status" value="1"/>
</dbReference>
<protein>
    <recommendedName>
        <fullName evidence="4">starch synthase</fullName>
        <ecNumber evidence="4">2.4.1.21</ecNumber>
    </recommendedName>
</protein>
<dbReference type="GO" id="GO:0009011">
    <property type="term" value="F:alpha-1,4-glucan glucosyltransferase (ADP-glucose donor) activity"/>
    <property type="evidence" value="ECO:0007669"/>
    <property type="project" value="UniProtKB-EC"/>
</dbReference>
<keyword evidence="6" id="KW-0328">Glycosyltransferase</keyword>
<evidence type="ECO:0000256" key="5">
    <source>
        <dbReference type="ARBA" id="ARBA00022472"/>
    </source>
</evidence>
<evidence type="ECO:0000256" key="8">
    <source>
        <dbReference type="ARBA" id="ARBA00022922"/>
    </source>
</evidence>
<dbReference type="InterPro" id="IPR038538">
    <property type="entry name" value="MTERF_sf"/>
</dbReference>
<feature type="coiled-coil region" evidence="10">
    <location>
        <begin position="194"/>
        <end position="301"/>
    </location>
</feature>
<sequence>MGEFVKNYPQVLHASVVVELVPVVKFLRGLDVDKQNIGYVLQKYPELLGFKLNGTMSTSVVCVSWIPKKILAQMFEKRAYVLGHHSWRGLSYNHSNERLPTSSPRLILTSCKMRQRNLSFRNKTQQAKKVSPGQLPVNESFQSSCDENNTDADGETADSPCENIGDESTEVKSDIECTSSYREISIDEEFQSNDRSLNEDLDKILIEKEALQEDVNTLEMRLAETDARIKVAAQEKIHVELLESQLEKLKSELSEKGATEGSKEGIDEKNIVSNKDNDQRVIALESECVSLQATLKNLESRLVVAQVDLLKLSPLKLECKDLWVKVGSLQELINKAAKQADEAISVLQQNHEFRKKVDSLEESLEEAKLHLSSSTKMQQKIRHLEESLQRSDEEIHSHVQLYQELVQEFQDVLNNLKEESKRKASDEPVIDMPWEFWSRILLMIDGWFLEKKISSNDAELLIASPTSQGLHIIHIAAEMAPVAKVGGLGDVVSGLGKALQKKGHLVEIVIPKYDCMEYDRVTDLREPQGTHGLIVHVEAEGNPRVECKLRLICRVYISSFL</sequence>
<evidence type="ECO:0000256" key="7">
    <source>
        <dbReference type="ARBA" id="ARBA00022679"/>
    </source>
</evidence>
<evidence type="ECO:0000256" key="3">
    <source>
        <dbReference type="ARBA" id="ARBA00007692"/>
    </source>
</evidence>
<name>A0A835LCS7_9MAGN</name>
<keyword evidence="5" id="KW-0805">Transcription regulation</keyword>
<keyword evidence="9" id="KW-0809">Transit peptide</keyword>
<dbReference type="EC" id="2.4.1.21" evidence="4"/>
<keyword evidence="8" id="KW-0750">Starch biosynthesis</keyword>
<evidence type="ECO:0000256" key="6">
    <source>
        <dbReference type="ARBA" id="ARBA00022676"/>
    </source>
</evidence>
<dbReference type="InterPro" id="IPR013534">
    <property type="entry name" value="Starch_synth_cat_dom"/>
</dbReference>
<feature type="coiled-coil region" evidence="10">
    <location>
        <begin position="350"/>
        <end position="426"/>
    </location>
</feature>
<dbReference type="AlphaFoldDB" id="A0A835LCS7"/>
<comment type="similarity">
    <text evidence="3">Belongs to the mTERF family.</text>
</comment>
<feature type="compositionally biased region" description="Polar residues" evidence="11">
    <location>
        <begin position="137"/>
        <end position="147"/>
    </location>
</feature>
<keyword evidence="7" id="KW-0808">Transferase</keyword>
<dbReference type="Gene3D" id="3.40.50.2000">
    <property type="entry name" value="Glycogen Phosphorylase B"/>
    <property type="match status" value="1"/>
</dbReference>
<organism evidence="13 14">
    <name type="scientific">Coptis chinensis</name>
    <dbReference type="NCBI Taxonomy" id="261450"/>
    <lineage>
        <taxon>Eukaryota</taxon>
        <taxon>Viridiplantae</taxon>
        <taxon>Streptophyta</taxon>
        <taxon>Embryophyta</taxon>
        <taxon>Tracheophyta</taxon>
        <taxon>Spermatophyta</taxon>
        <taxon>Magnoliopsida</taxon>
        <taxon>Ranunculales</taxon>
        <taxon>Ranunculaceae</taxon>
        <taxon>Coptidoideae</taxon>
        <taxon>Coptis</taxon>
    </lineage>
</organism>
<dbReference type="InterPro" id="IPR003690">
    <property type="entry name" value="MTERF"/>
</dbReference>
<keyword evidence="5" id="KW-0806">Transcription termination</keyword>
<dbReference type="GO" id="GO:0019252">
    <property type="term" value="P:starch biosynthetic process"/>
    <property type="evidence" value="ECO:0007669"/>
    <property type="project" value="UniProtKB-UniPathway"/>
</dbReference>
<keyword evidence="10" id="KW-0175">Coiled coil</keyword>